<sequence>GECEVTPQCYGSLTRQLLASFDDGRPARVALVLEGGYNLDSIAASAEECVRALLETGEAEETEPLEAMEGSSLNRLRSVPLGEPKSSLIRTLHNLTSCLSALPTNMNIPVVPLPRRAAQKSPGKRTPNRKRRSSSFKIDSPPTTPGRRGA</sequence>
<dbReference type="Gene3D" id="3.40.800.20">
    <property type="entry name" value="Histone deacetylase domain"/>
    <property type="match status" value="1"/>
</dbReference>
<evidence type="ECO:0000256" key="1">
    <source>
        <dbReference type="SAM" id="MobiDB-lite"/>
    </source>
</evidence>
<dbReference type="InterPro" id="IPR023801">
    <property type="entry name" value="His_deacetylse_dom"/>
</dbReference>
<dbReference type="InterPro" id="IPR037138">
    <property type="entry name" value="His_deacetylse_dom_sf"/>
</dbReference>
<feature type="compositionally biased region" description="Basic residues" evidence="1">
    <location>
        <begin position="122"/>
        <end position="134"/>
    </location>
</feature>
<name>A0A7J6Q5C9_PEROL</name>
<keyword evidence="4" id="KW-1185">Reference proteome</keyword>
<feature type="region of interest" description="Disordered" evidence="1">
    <location>
        <begin position="110"/>
        <end position="150"/>
    </location>
</feature>
<evidence type="ECO:0000313" key="4">
    <source>
        <dbReference type="Proteomes" id="UP000553632"/>
    </source>
</evidence>
<feature type="non-terminal residue" evidence="3">
    <location>
        <position position="150"/>
    </location>
</feature>
<feature type="domain" description="Histone deacetylase" evidence="2">
    <location>
        <begin position="1"/>
        <end position="53"/>
    </location>
</feature>
<evidence type="ECO:0000259" key="2">
    <source>
        <dbReference type="Pfam" id="PF00850"/>
    </source>
</evidence>
<accession>A0A7J6Q5C9</accession>
<evidence type="ECO:0000313" key="3">
    <source>
        <dbReference type="EMBL" id="KAF4703705.1"/>
    </source>
</evidence>
<dbReference type="Pfam" id="PF00850">
    <property type="entry name" value="Hist_deacetyl"/>
    <property type="match status" value="1"/>
</dbReference>
<dbReference type="SUPFAM" id="SSF52768">
    <property type="entry name" value="Arginase/deacetylase"/>
    <property type="match status" value="1"/>
</dbReference>
<comment type="caution">
    <text evidence="3">The sequence shown here is derived from an EMBL/GenBank/DDBJ whole genome shotgun (WGS) entry which is preliminary data.</text>
</comment>
<protein>
    <recommendedName>
        <fullName evidence="2">Histone deacetylase domain-containing protein</fullName>
    </recommendedName>
</protein>
<proteinExistence type="predicted"/>
<dbReference type="Proteomes" id="UP000553632">
    <property type="component" value="Unassembled WGS sequence"/>
</dbReference>
<gene>
    <name evidence="3" type="ORF">FOZ63_004900</name>
</gene>
<dbReference type="EMBL" id="JABANO010035306">
    <property type="protein sequence ID" value="KAF4703705.1"/>
    <property type="molecule type" value="Genomic_DNA"/>
</dbReference>
<organism evidence="3 4">
    <name type="scientific">Perkinsus olseni</name>
    <name type="common">Perkinsus atlanticus</name>
    <dbReference type="NCBI Taxonomy" id="32597"/>
    <lineage>
        <taxon>Eukaryota</taxon>
        <taxon>Sar</taxon>
        <taxon>Alveolata</taxon>
        <taxon>Perkinsozoa</taxon>
        <taxon>Perkinsea</taxon>
        <taxon>Perkinsida</taxon>
        <taxon>Perkinsidae</taxon>
        <taxon>Perkinsus</taxon>
    </lineage>
</organism>
<dbReference type="InterPro" id="IPR023696">
    <property type="entry name" value="Ureohydrolase_dom_sf"/>
</dbReference>
<dbReference type="AlphaFoldDB" id="A0A7J6Q5C9"/>
<reference evidence="3 4" key="1">
    <citation type="submission" date="2020-04" db="EMBL/GenBank/DDBJ databases">
        <title>Perkinsus olseni comparative genomics.</title>
        <authorList>
            <person name="Bogema D.R."/>
        </authorList>
    </citation>
    <scope>NUCLEOTIDE SEQUENCE [LARGE SCALE GENOMIC DNA]</scope>
    <source>
        <strain evidence="3 4">ATCC PRA-207</strain>
    </source>
</reference>